<proteinExistence type="predicted"/>
<keyword evidence="1" id="KW-0812">Transmembrane</keyword>
<organism evidence="4">
    <name type="scientific">Hydatigena taeniaeformis</name>
    <name type="common">Feline tapeworm</name>
    <name type="synonym">Taenia taeniaeformis</name>
    <dbReference type="NCBI Taxonomy" id="6205"/>
    <lineage>
        <taxon>Eukaryota</taxon>
        <taxon>Metazoa</taxon>
        <taxon>Spiralia</taxon>
        <taxon>Lophotrochozoa</taxon>
        <taxon>Platyhelminthes</taxon>
        <taxon>Cestoda</taxon>
        <taxon>Eucestoda</taxon>
        <taxon>Cyclophyllidea</taxon>
        <taxon>Taeniidae</taxon>
        <taxon>Hydatigera</taxon>
    </lineage>
</organism>
<reference evidence="4" key="1">
    <citation type="submission" date="2017-02" db="UniProtKB">
        <authorList>
            <consortium name="WormBaseParasite"/>
        </authorList>
    </citation>
    <scope>IDENTIFICATION</scope>
</reference>
<accession>A0A0R3X689</accession>
<dbReference type="WBParaSite" id="TTAC_0000901301-mRNA-1">
    <property type="protein sequence ID" value="TTAC_0000901301-mRNA-1"/>
    <property type="gene ID" value="TTAC_0000901301"/>
</dbReference>
<gene>
    <name evidence="2" type="ORF">TTAC_LOCUS8998</name>
</gene>
<evidence type="ECO:0000256" key="1">
    <source>
        <dbReference type="SAM" id="Phobius"/>
    </source>
</evidence>
<feature type="transmembrane region" description="Helical" evidence="1">
    <location>
        <begin position="52"/>
        <end position="80"/>
    </location>
</feature>
<dbReference type="EMBL" id="UYWX01020650">
    <property type="protein sequence ID" value="VDM33696.1"/>
    <property type="molecule type" value="Genomic_DNA"/>
</dbReference>
<keyword evidence="1" id="KW-0472">Membrane</keyword>
<dbReference type="AlphaFoldDB" id="A0A0R3X689"/>
<evidence type="ECO:0000313" key="4">
    <source>
        <dbReference type="WBParaSite" id="TTAC_0000901301-mRNA-1"/>
    </source>
</evidence>
<dbReference type="Proteomes" id="UP000274429">
    <property type="component" value="Unassembled WGS sequence"/>
</dbReference>
<protein>
    <submittedName>
        <fullName evidence="2 4">Uncharacterized protein</fullName>
    </submittedName>
</protein>
<evidence type="ECO:0000313" key="3">
    <source>
        <dbReference type="Proteomes" id="UP000274429"/>
    </source>
</evidence>
<sequence length="91" mass="9040">MISSTANLGCSIKYMKLFEIGNSFLPSSAVPPSAVGPGLVPSTTTGADVETAAASITIGAAAAVVVVDVMAVSMAVHLALTMALDRVTSKS</sequence>
<keyword evidence="3" id="KW-1185">Reference proteome</keyword>
<name>A0A0R3X689_HYDTA</name>
<reference evidence="2 3" key="2">
    <citation type="submission" date="2018-11" db="EMBL/GenBank/DDBJ databases">
        <authorList>
            <consortium name="Pathogen Informatics"/>
        </authorList>
    </citation>
    <scope>NUCLEOTIDE SEQUENCE [LARGE SCALE GENOMIC DNA]</scope>
</reference>
<keyword evidence="1" id="KW-1133">Transmembrane helix</keyword>
<evidence type="ECO:0000313" key="2">
    <source>
        <dbReference type="EMBL" id="VDM33696.1"/>
    </source>
</evidence>